<dbReference type="HOGENOM" id="CLU_196825_1_0_5"/>
<gene>
    <name evidence="1" type="ORF">ruthe_01786</name>
</gene>
<accession>S9SFZ1</accession>
<keyword evidence="2" id="KW-1185">Reference proteome</keyword>
<name>S9SFZ1_9RHOB</name>
<proteinExistence type="predicted"/>
<protein>
    <submittedName>
        <fullName evidence="1">Uncharacterized protein</fullName>
    </submittedName>
</protein>
<reference evidence="1 2" key="1">
    <citation type="journal article" date="2013" name="Stand. Genomic Sci.">
        <title>Genome sequence of the reddish-pigmented Rubellimicrobium thermophilum type strain (DSM 16684(T)), a member of the Roseobacter clade.</title>
        <authorList>
            <person name="Fiebig A."/>
            <person name="Riedel T."/>
            <person name="Gronow S."/>
            <person name="Petersen J."/>
            <person name="Klenk H.P."/>
            <person name="Goker M."/>
        </authorList>
    </citation>
    <scope>NUCLEOTIDE SEQUENCE [LARGE SCALE GENOMIC DNA]</scope>
    <source>
        <strain evidence="1 2">DSM 16684</strain>
    </source>
</reference>
<organism evidence="1 2">
    <name type="scientific">Rubellimicrobium thermophilum DSM 16684</name>
    <dbReference type="NCBI Taxonomy" id="1123069"/>
    <lineage>
        <taxon>Bacteria</taxon>
        <taxon>Pseudomonadati</taxon>
        <taxon>Pseudomonadota</taxon>
        <taxon>Alphaproteobacteria</taxon>
        <taxon>Rhodobacterales</taxon>
        <taxon>Roseobacteraceae</taxon>
        <taxon>Rubellimicrobium</taxon>
    </lineage>
</organism>
<evidence type="ECO:0000313" key="2">
    <source>
        <dbReference type="Proteomes" id="UP000015346"/>
    </source>
</evidence>
<dbReference type="Proteomes" id="UP000015346">
    <property type="component" value="Unassembled WGS sequence"/>
</dbReference>
<dbReference type="RefSeq" id="WP_021097874.1">
    <property type="nucleotide sequence ID" value="NZ_KE557321.1"/>
</dbReference>
<dbReference type="OrthoDB" id="7875801at2"/>
<dbReference type="STRING" id="1123069.ruthe_01786"/>
<dbReference type="EMBL" id="AOLV01000016">
    <property type="protein sequence ID" value="EPX85194.1"/>
    <property type="molecule type" value="Genomic_DNA"/>
</dbReference>
<dbReference type="AlphaFoldDB" id="S9SFZ1"/>
<comment type="caution">
    <text evidence="1">The sequence shown here is derived from an EMBL/GenBank/DDBJ whole genome shotgun (WGS) entry which is preliminary data.</text>
</comment>
<evidence type="ECO:0000313" key="1">
    <source>
        <dbReference type="EMBL" id="EPX85194.1"/>
    </source>
</evidence>
<sequence>MDTDLVFVAGILLLVLGFPALVSAMADGRRPRGGDAARAAGGGLVMLAVWQRPGHYALRDIPDIILHVIGRLL</sequence>